<comment type="caution">
    <text evidence="2">The sequence shown here is derived from an EMBL/GenBank/DDBJ whole genome shotgun (WGS) entry which is preliminary data.</text>
</comment>
<accession>A0A9D3VQF0</accession>
<reference evidence="2 3" key="1">
    <citation type="journal article" date="2021" name="Plant Biotechnol. J.">
        <title>Multi-omics assisted identification of the key and species-specific regulatory components of drought-tolerant mechanisms in Gossypium stocksii.</title>
        <authorList>
            <person name="Yu D."/>
            <person name="Ke L."/>
            <person name="Zhang D."/>
            <person name="Wu Y."/>
            <person name="Sun Y."/>
            <person name="Mei J."/>
            <person name="Sun J."/>
            <person name="Sun Y."/>
        </authorList>
    </citation>
    <scope>NUCLEOTIDE SEQUENCE [LARGE SCALE GENOMIC DNA]</scope>
    <source>
        <strain evidence="3">cv. E1</strain>
        <tissue evidence="2">Leaf</tissue>
    </source>
</reference>
<evidence type="ECO:0000313" key="3">
    <source>
        <dbReference type="Proteomes" id="UP000828251"/>
    </source>
</evidence>
<organism evidence="2 3">
    <name type="scientific">Gossypium stocksii</name>
    <dbReference type="NCBI Taxonomy" id="47602"/>
    <lineage>
        <taxon>Eukaryota</taxon>
        <taxon>Viridiplantae</taxon>
        <taxon>Streptophyta</taxon>
        <taxon>Embryophyta</taxon>
        <taxon>Tracheophyta</taxon>
        <taxon>Spermatophyta</taxon>
        <taxon>Magnoliopsida</taxon>
        <taxon>eudicotyledons</taxon>
        <taxon>Gunneridae</taxon>
        <taxon>Pentapetalae</taxon>
        <taxon>rosids</taxon>
        <taxon>malvids</taxon>
        <taxon>Malvales</taxon>
        <taxon>Malvaceae</taxon>
        <taxon>Malvoideae</taxon>
        <taxon>Gossypium</taxon>
    </lineage>
</organism>
<evidence type="ECO:0000313" key="2">
    <source>
        <dbReference type="EMBL" id="KAH1091669.1"/>
    </source>
</evidence>
<gene>
    <name evidence="2" type="ORF">J1N35_018926</name>
</gene>
<sequence length="53" mass="6120">ARCCTQESSSEQLHQGNAYISFVSEELLSNDKEEDEEQIEFVHLDSDKENDDQ</sequence>
<dbReference type="AlphaFoldDB" id="A0A9D3VQF0"/>
<feature type="non-terminal residue" evidence="2">
    <location>
        <position position="1"/>
    </location>
</feature>
<keyword evidence="3" id="KW-1185">Reference proteome</keyword>
<feature type="region of interest" description="Disordered" evidence="1">
    <location>
        <begin position="30"/>
        <end position="53"/>
    </location>
</feature>
<evidence type="ECO:0000256" key="1">
    <source>
        <dbReference type="SAM" id="MobiDB-lite"/>
    </source>
</evidence>
<proteinExistence type="predicted"/>
<name>A0A9D3VQF0_9ROSI</name>
<dbReference type="EMBL" id="JAIQCV010000006">
    <property type="protein sequence ID" value="KAH1091669.1"/>
    <property type="molecule type" value="Genomic_DNA"/>
</dbReference>
<dbReference type="Proteomes" id="UP000828251">
    <property type="component" value="Unassembled WGS sequence"/>
</dbReference>
<protein>
    <submittedName>
        <fullName evidence="2">Uncharacterized protein</fullName>
    </submittedName>
</protein>